<name>A0A8H6WL06_MYCCL</name>
<feature type="transmembrane region" description="Helical" evidence="6">
    <location>
        <begin position="836"/>
        <end position="854"/>
    </location>
</feature>
<feature type="transmembrane region" description="Helical" evidence="6">
    <location>
        <begin position="168"/>
        <end position="188"/>
    </location>
</feature>
<accession>A0A8H6WL06</accession>
<feature type="transmembrane region" description="Helical" evidence="6">
    <location>
        <begin position="101"/>
        <end position="120"/>
    </location>
</feature>
<dbReference type="PANTHER" id="PTHR37994">
    <property type="entry name" value="ARAE_2_N DOMAIN-CONTAINING PROTEIN-RELATED"/>
    <property type="match status" value="1"/>
</dbReference>
<evidence type="ECO:0000256" key="4">
    <source>
        <dbReference type="ARBA" id="ARBA00023136"/>
    </source>
</evidence>
<keyword evidence="4 6" id="KW-0472">Membrane</keyword>
<dbReference type="InterPro" id="IPR049453">
    <property type="entry name" value="Memb_transporter_dom"/>
</dbReference>
<evidence type="ECO:0000256" key="3">
    <source>
        <dbReference type="ARBA" id="ARBA00022989"/>
    </source>
</evidence>
<keyword evidence="3 6" id="KW-1133">Transmembrane helix</keyword>
<proteinExistence type="predicted"/>
<dbReference type="EMBL" id="JACAZE010000001">
    <property type="protein sequence ID" value="KAF7322544.1"/>
    <property type="molecule type" value="Genomic_DNA"/>
</dbReference>
<feature type="compositionally biased region" description="Basic residues" evidence="5">
    <location>
        <begin position="410"/>
        <end position="426"/>
    </location>
</feature>
<organism evidence="10 11">
    <name type="scientific">Mycena chlorophos</name>
    <name type="common">Agaric fungus</name>
    <name type="synonym">Agaricus chlorophos</name>
    <dbReference type="NCBI Taxonomy" id="658473"/>
    <lineage>
        <taxon>Eukaryota</taxon>
        <taxon>Fungi</taxon>
        <taxon>Dikarya</taxon>
        <taxon>Basidiomycota</taxon>
        <taxon>Agaricomycotina</taxon>
        <taxon>Agaricomycetes</taxon>
        <taxon>Agaricomycetidae</taxon>
        <taxon>Agaricales</taxon>
        <taxon>Marasmiineae</taxon>
        <taxon>Mycenaceae</taxon>
        <taxon>Mycena</taxon>
    </lineage>
</organism>
<feature type="transmembrane region" description="Helical" evidence="6">
    <location>
        <begin position="770"/>
        <end position="788"/>
    </location>
</feature>
<dbReference type="InterPro" id="IPR018820">
    <property type="entry name" value="BRE4-related_DUF2421"/>
</dbReference>
<evidence type="ECO:0008006" key="12">
    <source>
        <dbReference type="Google" id="ProtNLM"/>
    </source>
</evidence>
<feature type="domain" description="Putative ER transporter 6TM N-terminal" evidence="8">
    <location>
        <begin position="59"/>
        <end position="545"/>
    </location>
</feature>
<comment type="subcellular location">
    <subcellularLocation>
        <location evidence="1">Membrane</location>
        <topology evidence="1">Multi-pass membrane protein</topology>
    </subcellularLocation>
</comment>
<evidence type="ECO:0000256" key="5">
    <source>
        <dbReference type="SAM" id="MobiDB-lite"/>
    </source>
</evidence>
<dbReference type="Pfam" id="PF10337">
    <property type="entry name" value="ArAE_2_N"/>
    <property type="match status" value="1"/>
</dbReference>
<dbReference type="OrthoDB" id="2274698at2759"/>
<reference evidence="10" key="1">
    <citation type="submission" date="2020-05" db="EMBL/GenBank/DDBJ databases">
        <title>Mycena genomes resolve the evolution of fungal bioluminescence.</title>
        <authorList>
            <person name="Tsai I.J."/>
        </authorList>
    </citation>
    <scope>NUCLEOTIDE SEQUENCE</scope>
    <source>
        <strain evidence="10">110903Hualien_Pintung</strain>
    </source>
</reference>
<dbReference type="PANTHER" id="PTHR37994:SF1">
    <property type="entry name" value="ER TRANSPORTER 6TM N-TERMINAL DOMAIN-CONTAINING PROTEIN"/>
    <property type="match status" value="1"/>
</dbReference>
<feature type="domain" description="DUF2421" evidence="7">
    <location>
        <begin position="856"/>
        <end position="1079"/>
    </location>
</feature>
<feature type="domain" description="Integral membrane bound transporter" evidence="9">
    <location>
        <begin position="720"/>
        <end position="847"/>
    </location>
</feature>
<sequence length="1121" mass="125034">MPGGEPSSPVIVLPEKQSRTPSSPSSSSSQASTRSQGSGEKPTQSGSFTSKLHWPSSLQWVPDNFTWAQVKPVWRCAVAAWISGLLFLVPRIERVMGNAGFLILITAFMSPPADPFLAVLERELSILLFVTATWGWSCLGIKLADLARVHREPTATLAQAVTGQYIEAAPSVIMGIFIFVGTVVLLYIRSRNIPSQIFACILACLCLDTSLTAAALFPFPNYLIGQAIVLPIALHSAVALLCSFVVFPQTISSQFTTRLGLIIAPLARTFELHQLILAKDPYSDDFSKLVAEISSSVAKGEAELAPLAASARLLTSDLTVSRYAPTDFVALQQVVKRMAVRAHGMTVYFKVVDPTRERFPVTPVVSRLGTPVPGSPAASRPPSPPRTPIRESAEWIDENDRDTSPPTPSRRSRHSHTHSQHHHHHNSLIQSLHLHLGRKKTEHAVGVFESQRYLDLEANLVHPHVVSHTKETTELLGKSCTPLLKACQESMLWVQDWLVHARRGVLGRLIAGRKQREALKARIKELDRVCSAHKVALEAFRNEQRHLVLEPWRPSFDTGHLDLEHEMPPHRHLFHCYVYQYHLLQVSLNISTLLDEIHAMETAHQSQRLWTPAPMFLSWTKGTLHFPEFGLGHEEEDPDKIIGVPEEIEHENDLWTAKKRDPDALPPRNNLEWVMNRIYRLFSELGTGNTLYALKGGILTVLMCLPSLMKSSATFAYENKFVWGIFMAQVTLARFRGDTVFGLSSRVFSTFLGGILGMVMWYISAGSGSGSAYGLAAVCAVCFPFFFYGRIYYPGPPMKVVIFFVTSILVIGYSYQDQNIKTIGTPGFGWEIAWRRFILVTSGVVAAGIFSLLPPSTTIRRYERTALATSTTELGTIYCDIISYANSLNHENEMDPQKIITGLIAIRSKISRSLVLKGNAIYEFSLKGRWPAKRYHQIIEVQQQLAYSLSHLMSVVEHMDPAWSRAFLRRTRFLDSDFQGDVLAVISMTSTALRTGCALPQITPCPLLARFQSQMHGLGLHVIHKDAEEDYGLPRHLTLETLRNEQYLRFCVGVATAYNVISRLDRLMYLVKEVVGEQYHIRSAALSTRMAVRNVNTNGRTGVPMGSRTQSLQLQAPGEIV</sequence>
<dbReference type="InterPro" id="IPR018823">
    <property type="entry name" value="ArAE_2_N"/>
</dbReference>
<gene>
    <name evidence="10" type="ORF">HMN09_00032900</name>
</gene>
<comment type="caution">
    <text evidence="10">The sequence shown here is derived from an EMBL/GenBank/DDBJ whole genome shotgun (WGS) entry which is preliminary data.</text>
</comment>
<feature type="transmembrane region" description="Helical" evidence="6">
    <location>
        <begin position="747"/>
        <end position="764"/>
    </location>
</feature>
<feature type="transmembrane region" description="Helical" evidence="6">
    <location>
        <begin position="223"/>
        <end position="247"/>
    </location>
</feature>
<feature type="compositionally biased region" description="Low complexity" evidence="5">
    <location>
        <begin position="19"/>
        <end position="39"/>
    </location>
</feature>
<protein>
    <recommendedName>
        <fullName evidence="12">ER transporter 6TM N-terminal domain-containing protein</fullName>
    </recommendedName>
</protein>
<keyword evidence="11" id="KW-1185">Reference proteome</keyword>
<dbReference type="Pfam" id="PF13515">
    <property type="entry name" value="FUSC_2"/>
    <property type="match status" value="1"/>
</dbReference>
<evidence type="ECO:0000313" key="10">
    <source>
        <dbReference type="EMBL" id="KAF7322544.1"/>
    </source>
</evidence>
<keyword evidence="2 6" id="KW-0812">Transmembrane</keyword>
<feature type="region of interest" description="Disordered" evidence="5">
    <location>
        <begin position="365"/>
        <end position="435"/>
    </location>
</feature>
<evidence type="ECO:0000259" key="9">
    <source>
        <dbReference type="Pfam" id="PF13515"/>
    </source>
</evidence>
<evidence type="ECO:0000256" key="1">
    <source>
        <dbReference type="ARBA" id="ARBA00004141"/>
    </source>
</evidence>
<evidence type="ECO:0000256" key="6">
    <source>
        <dbReference type="SAM" id="Phobius"/>
    </source>
</evidence>
<dbReference type="AlphaFoldDB" id="A0A8H6WL06"/>
<evidence type="ECO:0000256" key="2">
    <source>
        <dbReference type="ARBA" id="ARBA00022692"/>
    </source>
</evidence>
<dbReference type="Proteomes" id="UP000613580">
    <property type="component" value="Unassembled WGS sequence"/>
</dbReference>
<dbReference type="Pfam" id="PF10334">
    <property type="entry name" value="BRE4"/>
    <property type="match status" value="1"/>
</dbReference>
<evidence type="ECO:0000259" key="8">
    <source>
        <dbReference type="Pfam" id="PF10337"/>
    </source>
</evidence>
<feature type="transmembrane region" description="Helical" evidence="6">
    <location>
        <begin position="197"/>
        <end position="217"/>
    </location>
</feature>
<evidence type="ECO:0000259" key="7">
    <source>
        <dbReference type="Pfam" id="PF10334"/>
    </source>
</evidence>
<feature type="region of interest" description="Disordered" evidence="5">
    <location>
        <begin position="1"/>
        <end position="48"/>
    </location>
</feature>
<dbReference type="GO" id="GO:0016020">
    <property type="term" value="C:membrane"/>
    <property type="evidence" value="ECO:0007669"/>
    <property type="project" value="UniProtKB-SubCell"/>
</dbReference>
<evidence type="ECO:0000313" key="11">
    <source>
        <dbReference type="Proteomes" id="UP000613580"/>
    </source>
</evidence>
<feature type="transmembrane region" description="Helical" evidence="6">
    <location>
        <begin position="800"/>
        <end position="816"/>
    </location>
</feature>